<dbReference type="PANTHER" id="PTHR12526">
    <property type="entry name" value="GLYCOSYLTRANSFERASE"/>
    <property type="match status" value="1"/>
</dbReference>
<evidence type="ECO:0000313" key="4">
    <source>
        <dbReference type="EMBL" id="QNT64437.1"/>
    </source>
</evidence>
<evidence type="ECO:0000313" key="5">
    <source>
        <dbReference type="Proteomes" id="UP000516446"/>
    </source>
</evidence>
<dbReference type="SUPFAM" id="SSF53756">
    <property type="entry name" value="UDP-Glycosyltransferase/glycogen phosphorylase"/>
    <property type="match status" value="1"/>
</dbReference>
<dbReference type="RefSeq" id="WP_104914579.1">
    <property type="nucleotide sequence ID" value="NZ_CP026847.1"/>
</dbReference>
<dbReference type="InterPro" id="IPR001296">
    <property type="entry name" value="Glyco_trans_1"/>
</dbReference>
<dbReference type="GO" id="GO:0016757">
    <property type="term" value="F:glycosyltransferase activity"/>
    <property type="evidence" value="ECO:0007669"/>
    <property type="project" value="UniProtKB-KW"/>
</dbReference>
<dbReference type="EMBL" id="CP043431">
    <property type="protein sequence ID" value="QNT64437.1"/>
    <property type="molecule type" value="Genomic_DNA"/>
</dbReference>
<sequence length="389" mass="45170">MITFYVLQKTIGIDKGGINSSSFMHANELYKLNLGNVYLVHIEPTQIKKQDLEFNLHAEKGLMEGVGVLQPDQFLSKSDQANWLLSLIKNDLKRNEKVFIINEDKSLFQMVVLYKHIFTNLKLIQVIHNNHMDLHGGVKEQYQYMFDRQNEVDKFIVLTKQQKFDLIDTQLIRPEKTVYLPNAISENVFIRKEVNLRKEINIFTRYNDRQKGITKFLTQIMPPVIAQVPNVHVNFYGALNKPEESSVAQPFIKIVNENKLYNNVTINDYVNGEIKRNLMSRTLFTVLSSNYEGMPLTILEMAQYGVPTIAFDVKYGPREWINNNENGYLVDNGDVDLFVKRMIYLLTNPELTHKLGIQAQATVKNKYQDTKVMLIWSELIAKLVDINFK</sequence>
<dbReference type="Gene3D" id="3.40.50.2000">
    <property type="entry name" value="Glycogen Phosphorylase B"/>
    <property type="match status" value="2"/>
</dbReference>
<dbReference type="PANTHER" id="PTHR12526:SF629">
    <property type="entry name" value="TEICHURONIC ACID BIOSYNTHESIS GLYCOSYLTRANSFERASE TUAH-RELATED"/>
    <property type="match status" value="1"/>
</dbReference>
<accession>A0A7H1MLV1</accession>
<evidence type="ECO:0000256" key="2">
    <source>
        <dbReference type="ARBA" id="ARBA00022679"/>
    </source>
</evidence>
<proteinExistence type="predicted"/>
<feature type="domain" description="Glycosyl transferase family 1" evidence="3">
    <location>
        <begin position="198"/>
        <end position="360"/>
    </location>
</feature>
<dbReference type="AlphaFoldDB" id="A0A7H1MLV1"/>
<organism evidence="4 5">
    <name type="scientific">Weissella koreensis</name>
    <dbReference type="NCBI Taxonomy" id="165096"/>
    <lineage>
        <taxon>Bacteria</taxon>
        <taxon>Bacillati</taxon>
        <taxon>Bacillota</taxon>
        <taxon>Bacilli</taxon>
        <taxon>Lactobacillales</taxon>
        <taxon>Lactobacillaceae</taxon>
        <taxon>Weissella</taxon>
    </lineage>
</organism>
<name>A0A7H1MLV1_9LACO</name>
<keyword evidence="2 4" id="KW-0808">Transferase</keyword>
<gene>
    <name evidence="4" type="ORF">FY536_03690</name>
</gene>
<dbReference type="Proteomes" id="UP000516446">
    <property type="component" value="Chromosome"/>
</dbReference>
<keyword evidence="1" id="KW-0328">Glycosyltransferase</keyword>
<evidence type="ECO:0000259" key="3">
    <source>
        <dbReference type="Pfam" id="PF00534"/>
    </source>
</evidence>
<reference evidence="4 5" key="1">
    <citation type="submission" date="2019-08" db="EMBL/GenBank/DDBJ databases">
        <authorList>
            <person name="Chang H.C."/>
            <person name="Mun S.Y."/>
        </authorList>
    </citation>
    <scope>NUCLEOTIDE SEQUENCE [LARGE SCALE GENOMIC DNA]</scope>
    <source>
        <strain evidence="4 5">SK</strain>
    </source>
</reference>
<protein>
    <submittedName>
        <fullName evidence="4">Glycosyltransferase family 4 protein</fullName>
    </submittedName>
</protein>
<dbReference type="Pfam" id="PF00534">
    <property type="entry name" value="Glycos_transf_1"/>
    <property type="match status" value="1"/>
</dbReference>
<keyword evidence="5" id="KW-1185">Reference proteome</keyword>
<evidence type="ECO:0000256" key="1">
    <source>
        <dbReference type="ARBA" id="ARBA00022676"/>
    </source>
</evidence>